<dbReference type="SUPFAM" id="SSF51998">
    <property type="entry name" value="PFL-like glycyl radical enzymes"/>
    <property type="match status" value="1"/>
</dbReference>
<comment type="function">
    <text evidence="9">Provides the precursors necessary for DNA synthesis. Catalyzes the biosynthesis of deoxyribonucleotides from the corresponding ribonucleotides.</text>
</comment>
<dbReference type="InterPro" id="IPR039718">
    <property type="entry name" value="Rrm1"/>
</dbReference>
<accession>A0A8D9FR96</accession>
<dbReference type="PROSITE" id="PS00089">
    <property type="entry name" value="RIBORED_LARGE"/>
    <property type="match status" value="1"/>
</dbReference>
<name>A0A8D9FR96_9VIRU</name>
<dbReference type="EMBL" id="OU342829">
    <property type="protein sequence ID" value="CAG7579778.1"/>
    <property type="molecule type" value="Genomic_DNA"/>
</dbReference>
<dbReference type="Pfam" id="PF03477">
    <property type="entry name" value="ATP-cone"/>
    <property type="match status" value="1"/>
</dbReference>
<dbReference type="Pfam" id="PF02867">
    <property type="entry name" value="Ribonuc_red_lgC"/>
    <property type="match status" value="1"/>
</dbReference>
<evidence type="ECO:0000256" key="8">
    <source>
        <dbReference type="PROSITE-ProRule" id="PRU00492"/>
    </source>
</evidence>
<dbReference type="PROSITE" id="PS51161">
    <property type="entry name" value="ATP_CONE"/>
    <property type="match status" value="1"/>
</dbReference>
<dbReference type="Gene3D" id="3.20.70.20">
    <property type="match status" value="1"/>
</dbReference>
<gene>
    <name evidence="11" type="primary">nrdA</name>
    <name evidence="11" type="ORF">SLAVMIC_00089</name>
</gene>
<organism evidence="11">
    <name type="scientific">uncultured marine phage</name>
    <dbReference type="NCBI Taxonomy" id="707152"/>
    <lineage>
        <taxon>Viruses</taxon>
        <taxon>environmental samples</taxon>
    </lineage>
</organism>
<evidence type="ECO:0000256" key="1">
    <source>
        <dbReference type="ARBA" id="ARBA00010406"/>
    </source>
</evidence>
<evidence type="ECO:0000256" key="7">
    <source>
        <dbReference type="ARBA" id="ARBA00023116"/>
    </source>
</evidence>
<comment type="similarity">
    <text evidence="1 9">Belongs to the ribonucleoside diphosphate reductase large chain family.</text>
</comment>
<dbReference type="InterPro" id="IPR000788">
    <property type="entry name" value="RNR_lg_C"/>
</dbReference>
<protein>
    <recommendedName>
        <fullName evidence="2 9">Ribonucleoside-diphosphate reductase</fullName>
        <ecNumber evidence="2 9">1.17.4.1</ecNumber>
    </recommendedName>
</protein>
<dbReference type="GO" id="GO:0004748">
    <property type="term" value="F:ribonucleoside-diphosphate reductase activity, thioredoxin disulfide as acceptor"/>
    <property type="evidence" value="ECO:0007669"/>
    <property type="project" value="UniProtKB-EC"/>
</dbReference>
<dbReference type="UniPathway" id="UPA00326"/>
<comment type="catalytic activity">
    <reaction evidence="9">
        <text>a 2'-deoxyribonucleoside 5'-diphosphate + [thioredoxin]-disulfide + H2O = a ribonucleoside 5'-diphosphate + [thioredoxin]-dithiol</text>
        <dbReference type="Rhea" id="RHEA:23252"/>
        <dbReference type="Rhea" id="RHEA-COMP:10698"/>
        <dbReference type="Rhea" id="RHEA-COMP:10700"/>
        <dbReference type="ChEBI" id="CHEBI:15377"/>
        <dbReference type="ChEBI" id="CHEBI:29950"/>
        <dbReference type="ChEBI" id="CHEBI:50058"/>
        <dbReference type="ChEBI" id="CHEBI:57930"/>
        <dbReference type="ChEBI" id="CHEBI:73316"/>
        <dbReference type="EC" id="1.17.4.1"/>
    </reaction>
</comment>
<evidence type="ECO:0000313" key="11">
    <source>
        <dbReference type="EMBL" id="CAG7579778.1"/>
    </source>
</evidence>
<dbReference type="Pfam" id="PF00317">
    <property type="entry name" value="Ribonuc_red_lgN"/>
    <property type="match status" value="1"/>
</dbReference>
<dbReference type="PRINTS" id="PR01183">
    <property type="entry name" value="RIBORDTASEM1"/>
</dbReference>
<dbReference type="PANTHER" id="PTHR11573:SF6">
    <property type="entry name" value="RIBONUCLEOSIDE-DIPHOSPHATE REDUCTASE LARGE SUBUNIT"/>
    <property type="match status" value="1"/>
</dbReference>
<evidence type="ECO:0000256" key="6">
    <source>
        <dbReference type="ARBA" id="ARBA00023002"/>
    </source>
</evidence>
<evidence type="ECO:0000256" key="5">
    <source>
        <dbReference type="ARBA" id="ARBA00022840"/>
    </source>
</evidence>
<evidence type="ECO:0000256" key="2">
    <source>
        <dbReference type="ARBA" id="ARBA00012274"/>
    </source>
</evidence>
<feature type="domain" description="ATP-cone" evidence="10">
    <location>
        <begin position="4"/>
        <end position="94"/>
    </location>
</feature>
<dbReference type="PANTHER" id="PTHR11573">
    <property type="entry name" value="RIBONUCLEOSIDE-DIPHOSPHATE REDUCTASE LARGE CHAIN"/>
    <property type="match status" value="1"/>
</dbReference>
<dbReference type="InterPro" id="IPR008926">
    <property type="entry name" value="RNR_R1-su_N"/>
</dbReference>
<keyword evidence="7 9" id="KW-0215">Deoxyribonucleotide synthesis</keyword>
<keyword evidence="3" id="KW-0021">Allosteric enzyme</keyword>
<evidence type="ECO:0000256" key="4">
    <source>
        <dbReference type="ARBA" id="ARBA00022741"/>
    </source>
</evidence>
<dbReference type="InterPro" id="IPR005144">
    <property type="entry name" value="ATP-cone_dom"/>
</dbReference>
<dbReference type="EC" id="1.17.4.1" evidence="2 9"/>
<dbReference type="GO" id="GO:0005524">
    <property type="term" value="F:ATP binding"/>
    <property type="evidence" value="ECO:0007669"/>
    <property type="project" value="UniProtKB-UniRule"/>
</dbReference>
<proteinExistence type="inferred from homology"/>
<evidence type="ECO:0000256" key="9">
    <source>
        <dbReference type="RuleBase" id="RU003410"/>
    </source>
</evidence>
<reference evidence="11" key="1">
    <citation type="submission" date="2021-06" db="EMBL/GenBank/DDBJ databases">
        <authorList>
            <person name="Gannon L."/>
            <person name="Redgwell R T."/>
            <person name="Michniewski S."/>
            <person name="Harrison D C."/>
            <person name="Millard A."/>
        </authorList>
    </citation>
    <scope>NUCLEOTIDE SEQUENCE</scope>
</reference>
<dbReference type="GO" id="GO:0009263">
    <property type="term" value="P:deoxyribonucleotide biosynthetic process"/>
    <property type="evidence" value="ECO:0007669"/>
    <property type="project" value="UniProtKB-KW"/>
</dbReference>
<evidence type="ECO:0000259" key="10">
    <source>
        <dbReference type="PROSITE" id="PS51161"/>
    </source>
</evidence>
<evidence type="ECO:0000256" key="3">
    <source>
        <dbReference type="ARBA" id="ARBA00022533"/>
    </source>
</evidence>
<dbReference type="SUPFAM" id="SSF48168">
    <property type="entry name" value="R1 subunit of ribonucleotide reductase, N-terminal domain"/>
    <property type="match status" value="1"/>
</dbReference>
<dbReference type="InterPro" id="IPR013346">
    <property type="entry name" value="NrdE_NrdA_C"/>
</dbReference>
<keyword evidence="4 8" id="KW-0547">Nucleotide-binding</keyword>
<sequence>MNQINIIKRSGDREPLNYEKINRVLMWATDGINGVSASDVAMNAHLQIFDGIKSIDIHKVLIQSACDLITEKTPNYQFVAANLTNYLLRKQLFNTFDNLPKLKDVVNLNIERGIYDDLILNKYSDEELDKLNSYIKHDRDFDFTYAGLQQLIDKYLLKDRSTGETFETPQYMYMMIAATLFGDYKQGEERLKHIKSFYNDISKMKISLPTPIMSGVRTPNRQYSSCTLIDVGDSLNSIYSSNTAVGYYTAKRAGIGLNFGRIRAAGDRIRNGEVVHTGVIPFLKMFESTTKSCTQNGIRGGSSTTYFPFWHREIQDILVLKNNKGTDDNRVRKMDYGIQFSRLFYRRFIENGEITLFSPGDVPDLMESFGIDNDKFDELYAMYERKTSIVKKKVRARDLMNQFIQERIGTGRMYIQNIDNANSHSSFLDKIWMSNLCTEITLPTSPLNHIDDGARIDKIVKIKIDKVSELDNFIKENNDIYVNGEQTNTLKNPTDLFKVMDYDSSLEGKIDNDGNLHMKKSVEKVYGENPAEIALCVLSAVNVGEVKDLSDLEGICENIVRSLDFVITHQDYPVEAAKKMYKRRSVGIGITNLAYYLAKAGVSYDDKEALTIVDELMEHIQFYCIKASVQLAKEFGPCEWFHRTKYSKGILPIDTYGKGVDKLVKRKYTLDWEGLRKEVLEFGMRNSTLTAIMPCESSSVVTNSTNGMEPIRSLVSVKKSKQGLLKMVVPEIFKLKNKYTTSFGMEDNKGITNIQAIVQKWVDQGISANHYYDFSKDGNLSLGEVAKDILHFYQTGGKMLYYANTNDNKTDDFGFSQEDKEKLGESVTIMDEEDCEGGACSI</sequence>
<keyword evidence="6 9" id="KW-0560">Oxidoreductase</keyword>
<dbReference type="InterPro" id="IPR013509">
    <property type="entry name" value="RNR_lsu_N"/>
</dbReference>
<dbReference type="NCBIfam" id="TIGR02506">
    <property type="entry name" value="NrdE_NrdA"/>
    <property type="match status" value="1"/>
</dbReference>
<keyword evidence="5 8" id="KW-0067">ATP-binding</keyword>